<evidence type="ECO:0000313" key="2">
    <source>
        <dbReference type="EMBL" id="CAJ0580163.1"/>
    </source>
</evidence>
<keyword evidence="1" id="KW-0812">Transmembrane</keyword>
<keyword evidence="1" id="KW-0472">Membrane</keyword>
<feature type="non-terminal residue" evidence="2">
    <location>
        <position position="1"/>
    </location>
</feature>
<accession>A0AA36D5L9</accession>
<dbReference type="Proteomes" id="UP001177023">
    <property type="component" value="Unassembled WGS sequence"/>
</dbReference>
<protein>
    <submittedName>
        <fullName evidence="2">Uncharacterized protein</fullName>
    </submittedName>
</protein>
<dbReference type="EMBL" id="CATQJA010002659">
    <property type="protein sequence ID" value="CAJ0580163.1"/>
    <property type="molecule type" value="Genomic_DNA"/>
</dbReference>
<feature type="transmembrane region" description="Helical" evidence="1">
    <location>
        <begin position="27"/>
        <end position="45"/>
    </location>
</feature>
<dbReference type="AlphaFoldDB" id="A0AA36D5L9"/>
<evidence type="ECO:0000256" key="1">
    <source>
        <dbReference type="SAM" id="Phobius"/>
    </source>
</evidence>
<comment type="caution">
    <text evidence="2">The sequence shown here is derived from an EMBL/GenBank/DDBJ whole genome shotgun (WGS) entry which is preliminary data.</text>
</comment>
<sequence>MTNAAEIQDKKAKNCSAIQSAGIRWCYHALSTIALLVEWLWIYVLQFRSPPEMKLYKWVLVKLAVGENGLVC</sequence>
<gene>
    <name evidence="2" type="ORF">MSPICULIGERA_LOCUS18364</name>
</gene>
<keyword evidence="1" id="KW-1133">Transmembrane helix</keyword>
<name>A0AA36D5L9_9BILA</name>
<reference evidence="2" key="1">
    <citation type="submission" date="2023-06" db="EMBL/GenBank/DDBJ databases">
        <authorList>
            <person name="Delattre M."/>
        </authorList>
    </citation>
    <scope>NUCLEOTIDE SEQUENCE</scope>
    <source>
        <strain evidence="2">AF72</strain>
    </source>
</reference>
<keyword evidence="3" id="KW-1185">Reference proteome</keyword>
<organism evidence="2 3">
    <name type="scientific">Mesorhabditis spiculigera</name>
    <dbReference type="NCBI Taxonomy" id="96644"/>
    <lineage>
        <taxon>Eukaryota</taxon>
        <taxon>Metazoa</taxon>
        <taxon>Ecdysozoa</taxon>
        <taxon>Nematoda</taxon>
        <taxon>Chromadorea</taxon>
        <taxon>Rhabditida</taxon>
        <taxon>Rhabditina</taxon>
        <taxon>Rhabditomorpha</taxon>
        <taxon>Rhabditoidea</taxon>
        <taxon>Rhabditidae</taxon>
        <taxon>Mesorhabditinae</taxon>
        <taxon>Mesorhabditis</taxon>
    </lineage>
</organism>
<proteinExistence type="predicted"/>
<evidence type="ECO:0000313" key="3">
    <source>
        <dbReference type="Proteomes" id="UP001177023"/>
    </source>
</evidence>